<organism evidence="1 2">
    <name type="scientific">Blastopirellula marina</name>
    <dbReference type="NCBI Taxonomy" id="124"/>
    <lineage>
        <taxon>Bacteria</taxon>
        <taxon>Pseudomonadati</taxon>
        <taxon>Planctomycetota</taxon>
        <taxon>Planctomycetia</taxon>
        <taxon>Pirellulales</taxon>
        <taxon>Pirellulaceae</taxon>
        <taxon>Blastopirellula</taxon>
    </lineage>
</organism>
<gene>
    <name evidence="1" type="ORF">C5Y96_00955</name>
</gene>
<feature type="non-terminal residue" evidence="1">
    <location>
        <position position="1"/>
    </location>
</feature>
<proteinExistence type="predicted"/>
<evidence type="ECO:0000313" key="1">
    <source>
        <dbReference type="EMBL" id="PQO40773.1"/>
    </source>
</evidence>
<evidence type="ECO:0000313" key="2">
    <source>
        <dbReference type="Proteomes" id="UP000240009"/>
    </source>
</evidence>
<dbReference type="RefSeq" id="WP_214609068.1">
    <property type="nucleotide sequence ID" value="NZ_PUIA01000010.1"/>
</dbReference>
<dbReference type="AlphaFoldDB" id="A0A2S8G8L8"/>
<sequence>FGSSGFHEPNTNLKWDDHPSLKQVTTLFILKNLFELTLEEVFHARWRFSLSSIIPAKYQSAAAITYQHLP</sequence>
<dbReference type="EMBL" id="PUIA01000010">
    <property type="protein sequence ID" value="PQO40773.1"/>
    <property type="molecule type" value="Genomic_DNA"/>
</dbReference>
<accession>A0A2S8G8L8</accession>
<name>A0A2S8G8L8_9BACT</name>
<reference evidence="1 2" key="1">
    <citation type="submission" date="2018-02" db="EMBL/GenBank/DDBJ databases">
        <title>Comparative genomes isolates from brazilian mangrove.</title>
        <authorList>
            <person name="Araujo J.E."/>
            <person name="Taketani R.G."/>
            <person name="Silva M.C.P."/>
            <person name="Loureco M.V."/>
            <person name="Andreote F.D."/>
        </authorList>
    </citation>
    <scope>NUCLEOTIDE SEQUENCE [LARGE SCALE GENOMIC DNA]</scope>
    <source>
        <strain evidence="1 2">HEX-2 MGV</strain>
    </source>
</reference>
<comment type="caution">
    <text evidence="1">The sequence shown here is derived from an EMBL/GenBank/DDBJ whole genome shotgun (WGS) entry which is preliminary data.</text>
</comment>
<dbReference type="Proteomes" id="UP000240009">
    <property type="component" value="Unassembled WGS sequence"/>
</dbReference>
<protein>
    <submittedName>
        <fullName evidence="1">Uncharacterized protein</fullName>
    </submittedName>
</protein>